<evidence type="ECO:0000256" key="3">
    <source>
        <dbReference type="ARBA" id="ARBA00023163"/>
    </source>
</evidence>
<dbReference type="Proteomes" id="UP000245711">
    <property type="component" value="Chromosome"/>
</dbReference>
<dbReference type="Gene3D" id="1.10.10.10">
    <property type="entry name" value="Winged helix-like DNA-binding domain superfamily/Winged helix DNA-binding domain"/>
    <property type="match status" value="1"/>
</dbReference>
<name>A0A2S2BUJ3_9NOCA</name>
<dbReference type="PANTHER" id="PTHR43537:SF24">
    <property type="entry name" value="GLUCONATE OPERON TRANSCRIPTIONAL REPRESSOR"/>
    <property type="match status" value="1"/>
</dbReference>
<dbReference type="Pfam" id="PF07729">
    <property type="entry name" value="FCD"/>
    <property type="match status" value="1"/>
</dbReference>
<dbReference type="RefSeq" id="WP_109329341.1">
    <property type="nucleotide sequence ID" value="NZ_CP021354.1"/>
</dbReference>
<dbReference type="PROSITE" id="PS50949">
    <property type="entry name" value="HTH_GNTR"/>
    <property type="match status" value="1"/>
</dbReference>
<evidence type="ECO:0000313" key="5">
    <source>
        <dbReference type="EMBL" id="AWK72300.1"/>
    </source>
</evidence>
<feature type="domain" description="HTH gntR-type" evidence="4">
    <location>
        <begin position="9"/>
        <end position="77"/>
    </location>
</feature>
<evidence type="ECO:0000313" key="6">
    <source>
        <dbReference type="Proteomes" id="UP000245711"/>
    </source>
</evidence>
<dbReference type="Gene3D" id="1.20.120.530">
    <property type="entry name" value="GntR ligand-binding domain-like"/>
    <property type="match status" value="1"/>
</dbReference>
<keyword evidence="1" id="KW-0805">Transcription regulation</keyword>
<dbReference type="InterPro" id="IPR036390">
    <property type="entry name" value="WH_DNA-bd_sf"/>
</dbReference>
<dbReference type="PRINTS" id="PR00035">
    <property type="entry name" value="HTHGNTR"/>
</dbReference>
<organism evidence="5 6">
    <name type="scientific">Rhodococcus oxybenzonivorans</name>
    <dbReference type="NCBI Taxonomy" id="1990687"/>
    <lineage>
        <taxon>Bacteria</taxon>
        <taxon>Bacillati</taxon>
        <taxon>Actinomycetota</taxon>
        <taxon>Actinomycetes</taxon>
        <taxon>Mycobacteriales</taxon>
        <taxon>Nocardiaceae</taxon>
        <taxon>Rhodococcus</taxon>
    </lineage>
</organism>
<dbReference type="SMART" id="SM00345">
    <property type="entry name" value="HTH_GNTR"/>
    <property type="match status" value="1"/>
</dbReference>
<dbReference type="KEGG" id="roz:CBI38_12665"/>
<dbReference type="InterPro" id="IPR008920">
    <property type="entry name" value="TF_FadR/GntR_C"/>
</dbReference>
<keyword evidence="6" id="KW-1185">Reference proteome</keyword>
<dbReference type="OrthoDB" id="3172099at2"/>
<proteinExistence type="predicted"/>
<dbReference type="AlphaFoldDB" id="A0A2S2BUJ3"/>
<dbReference type="SUPFAM" id="SSF46785">
    <property type="entry name" value="Winged helix' DNA-binding domain"/>
    <property type="match status" value="1"/>
</dbReference>
<dbReference type="Pfam" id="PF00392">
    <property type="entry name" value="GntR"/>
    <property type="match status" value="1"/>
</dbReference>
<keyword evidence="2" id="KW-0238">DNA-binding</keyword>
<dbReference type="CDD" id="cd07377">
    <property type="entry name" value="WHTH_GntR"/>
    <property type="match status" value="1"/>
</dbReference>
<protein>
    <submittedName>
        <fullName evidence="5">GntR family transcriptional regulator</fullName>
    </submittedName>
</protein>
<dbReference type="InterPro" id="IPR000524">
    <property type="entry name" value="Tscrpt_reg_HTH_GntR"/>
</dbReference>
<dbReference type="SUPFAM" id="SSF48008">
    <property type="entry name" value="GntR ligand-binding domain-like"/>
    <property type="match status" value="1"/>
</dbReference>
<reference evidence="5 6" key="1">
    <citation type="submission" date="2017-05" db="EMBL/GenBank/DDBJ databases">
        <title>Isolation of Rhodococcus sp. S2-17 biodegrading of BP-3.</title>
        <authorList>
            <person name="Lee Y."/>
            <person name="Kim K.H."/>
            <person name="Chun B.H."/>
            <person name="Jung H.S."/>
            <person name="Jeon C.O."/>
        </authorList>
    </citation>
    <scope>NUCLEOTIDE SEQUENCE [LARGE SCALE GENOMIC DNA]</scope>
    <source>
        <strain evidence="5 6">S2-17</strain>
    </source>
</reference>
<evidence type="ECO:0000256" key="2">
    <source>
        <dbReference type="ARBA" id="ARBA00023125"/>
    </source>
</evidence>
<dbReference type="InterPro" id="IPR011711">
    <property type="entry name" value="GntR_C"/>
</dbReference>
<evidence type="ECO:0000256" key="1">
    <source>
        <dbReference type="ARBA" id="ARBA00023015"/>
    </source>
</evidence>
<sequence length="243" mass="25942">MMFEPIARKSASTEVFDQITARVLGGDLAAGESLPSERRLAEAFGVSRPAVREAIQKLAQAGLVEVRQGDATSVRDFRQHGGPELLSQLLIRNGQPEWPVVRSVLEARRMIGTQVARLAASRATPDAAAAVQNAAETLAAASDPVSQQVHALTFWERVVDAADSIAFRLIFNSLRNAYEPTMTAMAGVMVAEVGRSDLYRALAEAVAAHDEDIATGVAATLLDLGTAAVTTAIDQLQQQEQHS</sequence>
<dbReference type="GO" id="GO:0003677">
    <property type="term" value="F:DNA binding"/>
    <property type="evidence" value="ECO:0007669"/>
    <property type="project" value="UniProtKB-KW"/>
</dbReference>
<dbReference type="SMART" id="SM00895">
    <property type="entry name" value="FCD"/>
    <property type="match status" value="1"/>
</dbReference>
<keyword evidence="3" id="KW-0804">Transcription</keyword>
<dbReference type="InterPro" id="IPR036388">
    <property type="entry name" value="WH-like_DNA-bd_sf"/>
</dbReference>
<accession>A0A2S2BUJ3</accession>
<gene>
    <name evidence="5" type="ORF">CBI38_12665</name>
</gene>
<dbReference type="EMBL" id="CP021354">
    <property type="protein sequence ID" value="AWK72300.1"/>
    <property type="molecule type" value="Genomic_DNA"/>
</dbReference>
<dbReference type="PANTHER" id="PTHR43537">
    <property type="entry name" value="TRANSCRIPTIONAL REGULATOR, GNTR FAMILY"/>
    <property type="match status" value="1"/>
</dbReference>
<evidence type="ECO:0000259" key="4">
    <source>
        <dbReference type="PROSITE" id="PS50949"/>
    </source>
</evidence>
<dbReference type="GO" id="GO:0003700">
    <property type="term" value="F:DNA-binding transcription factor activity"/>
    <property type="evidence" value="ECO:0007669"/>
    <property type="project" value="InterPro"/>
</dbReference>